<protein>
    <submittedName>
        <fullName evidence="2">Uncharacterized protein</fullName>
    </submittedName>
</protein>
<name>A0A4Z1SSW9_GIAMU</name>
<reference evidence="2 3" key="1">
    <citation type="submission" date="2019-05" db="EMBL/GenBank/DDBJ databases">
        <title>The compact genome of Giardia muris reveals important steps in the evolution of intestinal protozoan parasites.</title>
        <authorList>
            <person name="Xu F."/>
            <person name="Jimenez-Gonzalez A."/>
            <person name="Einarsson E."/>
            <person name="Astvaldsson A."/>
            <person name="Peirasmaki D."/>
            <person name="Eckmann L."/>
            <person name="Andersson J.O."/>
            <person name="Svard S.G."/>
            <person name="Jerlstrom-Hultqvist J."/>
        </authorList>
    </citation>
    <scope>NUCLEOTIDE SEQUENCE [LARGE SCALE GENOMIC DNA]</scope>
    <source>
        <strain evidence="2 3">Roberts-Thomson</strain>
    </source>
</reference>
<accession>A0A4Z1SSW9</accession>
<comment type="caution">
    <text evidence="2">The sequence shown here is derived from an EMBL/GenBank/DDBJ whole genome shotgun (WGS) entry which is preliminary data.</text>
</comment>
<sequence>MPRRGSRSVPEEHRTMRREKRPAVEVQDTLSVQAGSSTHTSIDASFSPSDGRNSSKIHQLEASTDPTIASTTDVDRSLSAAATNRAGRRPSNSSLDPQTLLEQALVAVKQAEECNDEMVSVQRKATEMKALVDLLLATNKNRVEALDKVLQVKDEFFERVQLIGNELKELWHRRSVDLDHLDQLASLRTEAAALDQRLTTVCTTLESARTKAIKAYAQLNERMSSFCPELQTLQDSLRTTLEGVQQTVADVSTILDLDRSFEEVTRHHARLEAVLQQNGERLTVREATVQRMRDETVDLQKATRHLFRRTSSLRKDGGRMARRLESIQRTFRRAEMATRMEERSGDLRKEFTQQLDSYQTRFHNEMSAHEEKLNRQAAVIEDLTAYVNLLEEKVQELGSRRSFFALAPKVLQGGAGFRTTHLDMSDRTEFSVGELNESEHAKCTVM</sequence>
<feature type="region of interest" description="Disordered" evidence="1">
    <location>
        <begin position="1"/>
        <end position="74"/>
    </location>
</feature>
<organism evidence="2 3">
    <name type="scientific">Giardia muris</name>
    <dbReference type="NCBI Taxonomy" id="5742"/>
    <lineage>
        <taxon>Eukaryota</taxon>
        <taxon>Metamonada</taxon>
        <taxon>Diplomonadida</taxon>
        <taxon>Hexamitidae</taxon>
        <taxon>Giardiinae</taxon>
        <taxon>Giardia</taxon>
    </lineage>
</organism>
<keyword evidence="3" id="KW-1185">Reference proteome</keyword>
<dbReference type="EMBL" id="VDLU01000002">
    <property type="protein sequence ID" value="TNJ28974.1"/>
    <property type="molecule type" value="Genomic_DNA"/>
</dbReference>
<gene>
    <name evidence="2" type="ORF">GMRT_10728</name>
</gene>
<evidence type="ECO:0000256" key="1">
    <source>
        <dbReference type="SAM" id="MobiDB-lite"/>
    </source>
</evidence>
<evidence type="ECO:0000313" key="2">
    <source>
        <dbReference type="EMBL" id="TNJ28974.1"/>
    </source>
</evidence>
<dbReference type="AlphaFoldDB" id="A0A4Z1SSW9"/>
<evidence type="ECO:0000313" key="3">
    <source>
        <dbReference type="Proteomes" id="UP000315496"/>
    </source>
</evidence>
<dbReference type="VEuPathDB" id="GiardiaDB:GMRT_10728"/>
<feature type="compositionally biased region" description="Polar residues" evidence="1">
    <location>
        <begin position="28"/>
        <end position="72"/>
    </location>
</feature>
<proteinExistence type="predicted"/>
<dbReference type="Proteomes" id="UP000315496">
    <property type="component" value="Chromosome 2"/>
</dbReference>